<gene>
    <name evidence="1" type="ORF">EDD66_11414</name>
</gene>
<evidence type="ECO:0000313" key="1">
    <source>
        <dbReference type="EMBL" id="ROR23407.1"/>
    </source>
</evidence>
<accession>A0A3N1XF28</accession>
<name>A0A3N1XF28_9FIRM</name>
<proteinExistence type="predicted"/>
<dbReference type="Proteomes" id="UP000273083">
    <property type="component" value="Unassembled WGS sequence"/>
</dbReference>
<comment type="caution">
    <text evidence="1">The sequence shown here is derived from an EMBL/GenBank/DDBJ whole genome shotgun (WGS) entry which is preliminary data.</text>
</comment>
<reference evidence="1 2" key="1">
    <citation type="submission" date="2018-11" db="EMBL/GenBank/DDBJ databases">
        <title>Genomic Encyclopedia of Type Strains, Phase IV (KMG-IV): sequencing the most valuable type-strain genomes for metagenomic binning, comparative biology and taxonomic classification.</title>
        <authorList>
            <person name="Goeker M."/>
        </authorList>
    </citation>
    <scope>NUCLEOTIDE SEQUENCE [LARGE SCALE GENOMIC DNA]</scope>
    <source>
        <strain evidence="1 2">DSM 26537</strain>
    </source>
</reference>
<keyword evidence="2" id="KW-1185">Reference proteome</keyword>
<evidence type="ECO:0000313" key="2">
    <source>
        <dbReference type="Proteomes" id="UP000273083"/>
    </source>
</evidence>
<sequence length="195" mass="22696">MNKLMGFFELQQSNIPTIPWKEFKHGTKLDDSILWTIRTAVLKGDDLNLPRSVGEDAQTSMIFAEKMVNELSDNGIVVYYPYFVAEKSGTLNVYNDNIVIEAVKNDLWNLVTYSDRDVTIRINDRETNYDGNVSFLAQEELNEILKQIPKIRHMFRDYLTEGKSILLEWSFAFNCDRKKNSVGKKYLVFYEARTV</sequence>
<dbReference type="AlphaFoldDB" id="A0A3N1XF28"/>
<organism evidence="1 2">
    <name type="scientific">Mobilisporobacter senegalensis</name>
    <dbReference type="NCBI Taxonomy" id="1329262"/>
    <lineage>
        <taxon>Bacteria</taxon>
        <taxon>Bacillati</taxon>
        <taxon>Bacillota</taxon>
        <taxon>Clostridia</taxon>
        <taxon>Lachnospirales</taxon>
        <taxon>Lachnospiraceae</taxon>
        <taxon>Mobilisporobacter</taxon>
    </lineage>
</organism>
<protein>
    <submittedName>
        <fullName evidence="1">Uncharacterized protein</fullName>
    </submittedName>
</protein>
<dbReference type="RefSeq" id="WP_243115403.1">
    <property type="nucleotide sequence ID" value="NZ_RJVG01000014.1"/>
</dbReference>
<dbReference type="EMBL" id="RJVG01000014">
    <property type="protein sequence ID" value="ROR23407.1"/>
    <property type="molecule type" value="Genomic_DNA"/>
</dbReference>